<evidence type="ECO:0000313" key="11">
    <source>
        <dbReference type="EMBL" id="SDJ07156.1"/>
    </source>
</evidence>
<feature type="domain" description="Type II secretion system protein GspF" evidence="10">
    <location>
        <begin position="221"/>
        <end position="341"/>
    </location>
</feature>
<gene>
    <name evidence="11" type="ORF">SAMN04487909_11199</name>
</gene>
<dbReference type="InterPro" id="IPR018076">
    <property type="entry name" value="T2SS_GspF_dom"/>
</dbReference>
<keyword evidence="7 9" id="KW-0472">Membrane</keyword>
<feature type="transmembrane region" description="Helical" evidence="9">
    <location>
        <begin position="318"/>
        <end position="340"/>
    </location>
</feature>
<dbReference type="InterPro" id="IPR003004">
    <property type="entry name" value="GspF/PilC"/>
</dbReference>
<dbReference type="Proteomes" id="UP000182836">
    <property type="component" value="Unassembled WGS sequence"/>
</dbReference>
<dbReference type="OrthoDB" id="9805682at2"/>
<comment type="subcellular location">
    <subcellularLocation>
        <location evidence="1 8">Cell membrane</location>
        <topology evidence="1 8">Multi-pass membrane protein</topology>
    </subcellularLocation>
</comment>
<evidence type="ECO:0000256" key="8">
    <source>
        <dbReference type="RuleBase" id="RU003923"/>
    </source>
</evidence>
<dbReference type="PANTHER" id="PTHR30012:SF0">
    <property type="entry name" value="TYPE II SECRETION SYSTEM PROTEIN F-RELATED"/>
    <property type="match status" value="1"/>
</dbReference>
<sequence>MSKVIMQYMSREIRWSDESLARLSQRLSYLLEAGIPLLDSLQLTLHHFARPERKQLLRVLERLEAGAPLSLALERMRVPPLFLSLVAAGEQHGQYALSFTFAARYYHRRAAWKHQVYQILSYPLLLLALSVVCFWFLLHVILPHISSMYDTMNLSLPPLTRWFMNVFLLVPSYYTPIVGMFVTVLCTVFVFHKKRRLVPLLLKLPVVRHWIMLQYSHYFAVQTGLLLEAGISILEVCRLFQTKAPWFFLRETACAIEERLRQGHTLSNALRRHSCFTAELIRYIELGEEGGRIGECLLFYSEQLETHSKQRIERMMRWLEPLILLGVGGVVFIVVMSFFLPVLQMMNEVK</sequence>
<dbReference type="PRINTS" id="PR00812">
    <property type="entry name" value="BCTERIALGSPF"/>
</dbReference>
<evidence type="ECO:0000313" key="12">
    <source>
        <dbReference type="Proteomes" id="UP000182836"/>
    </source>
</evidence>
<feature type="transmembrane region" description="Helical" evidence="9">
    <location>
        <begin position="119"/>
        <end position="142"/>
    </location>
</feature>
<dbReference type="InterPro" id="IPR042094">
    <property type="entry name" value="T2SS_GspF_sf"/>
</dbReference>
<evidence type="ECO:0000256" key="2">
    <source>
        <dbReference type="ARBA" id="ARBA00005745"/>
    </source>
</evidence>
<dbReference type="Gene3D" id="1.20.81.30">
    <property type="entry name" value="Type II secretion system (T2SS), domain F"/>
    <property type="match status" value="2"/>
</dbReference>
<evidence type="ECO:0000256" key="5">
    <source>
        <dbReference type="ARBA" id="ARBA00022692"/>
    </source>
</evidence>
<dbReference type="AlphaFoldDB" id="A0A1G8QR41"/>
<evidence type="ECO:0000256" key="1">
    <source>
        <dbReference type="ARBA" id="ARBA00004651"/>
    </source>
</evidence>
<evidence type="ECO:0000256" key="7">
    <source>
        <dbReference type="ARBA" id="ARBA00023136"/>
    </source>
</evidence>
<keyword evidence="6 9" id="KW-1133">Transmembrane helix</keyword>
<dbReference type="EMBL" id="FNED01000011">
    <property type="protein sequence ID" value="SDJ07156.1"/>
    <property type="molecule type" value="Genomic_DNA"/>
</dbReference>
<evidence type="ECO:0000256" key="3">
    <source>
        <dbReference type="ARBA" id="ARBA00022448"/>
    </source>
</evidence>
<feature type="transmembrane region" description="Helical" evidence="9">
    <location>
        <begin position="162"/>
        <end position="191"/>
    </location>
</feature>
<protein>
    <submittedName>
        <fullName evidence="11">Type II secretory pathway, component PulF</fullName>
    </submittedName>
</protein>
<dbReference type="RefSeq" id="WP_052812133.1">
    <property type="nucleotide sequence ID" value="NZ_BJOA01000040.1"/>
</dbReference>
<proteinExistence type="inferred from homology"/>
<organism evidence="11 12">
    <name type="scientific">Aneurinibacillus migulanus</name>
    <name type="common">Bacillus migulanus</name>
    <dbReference type="NCBI Taxonomy" id="47500"/>
    <lineage>
        <taxon>Bacteria</taxon>
        <taxon>Bacillati</taxon>
        <taxon>Bacillota</taxon>
        <taxon>Bacilli</taxon>
        <taxon>Bacillales</taxon>
        <taxon>Paenibacillaceae</taxon>
        <taxon>Aneurinibacillus group</taxon>
        <taxon>Aneurinibacillus</taxon>
    </lineage>
</organism>
<accession>A0A1G8QR41</accession>
<feature type="domain" description="Type II secretion system protein GspF" evidence="10">
    <location>
        <begin position="25"/>
        <end position="143"/>
    </location>
</feature>
<comment type="similarity">
    <text evidence="2 8">Belongs to the GSP F family.</text>
</comment>
<evidence type="ECO:0000256" key="4">
    <source>
        <dbReference type="ARBA" id="ARBA00022475"/>
    </source>
</evidence>
<dbReference type="GO" id="GO:0009306">
    <property type="term" value="P:protein secretion"/>
    <property type="evidence" value="ECO:0007669"/>
    <property type="project" value="InterPro"/>
</dbReference>
<evidence type="ECO:0000259" key="10">
    <source>
        <dbReference type="Pfam" id="PF00482"/>
    </source>
</evidence>
<evidence type="ECO:0000256" key="6">
    <source>
        <dbReference type="ARBA" id="ARBA00022989"/>
    </source>
</evidence>
<reference evidence="11 12" key="1">
    <citation type="submission" date="2016-10" db="EMBL/GenBank/DDBJ databases">
        <authorList>
            <person name="de Groot N.N."/>
        </authorList>
    </citation>
    <scope>NUCLEOTIDE SEQUENCE [LARGE SCALE GENOMIC DNA]</scope>
    <source>
        <strain evidence="11 12">DSM 2895</strain>
    </source>
</reference>
<evidence type="ECO:0000256" key="9">
    <source>
        <dbReference type="SAM" id="Phobius"/>
    </source>
</evidence>
<dbReference type="Pfam" id="PF00482">
    <property type="entry name" value="T2SSF"/>
    <property type="match status" value="2"/>
</dbReference>
<dbReference type="PANTHER" id="PTHR30012">
    <property type="entry name" value="GENERAL SECRETION PATHWAY PROTEIN"/>
    <property type="match status" value="1"/>
</dbReference>
<dbReference type="PROSITE" id="PS00874">
    <property type="entry name" value="T2SP_F"/>
    <property type="match status" value="1"/>
</dbReference>
<keyword evidence="5 8" id="KW-0812">Transmembrane</keyword>
<dbReference type="InterPro" id="IPR001992">
    <property type="entry name" value="T2SS_GspF/T4SS_PilC_CS"/>
</dbReference>
<keyword evidence="3 8" id="KW-0813">Transport</keyword>
<name>A0A1G8QR41_ANEMI</name>
<keyword evidence="4" id="KW-1003">Cell membrane</keyword>
<dbReference type="GO" id="GO:0005886">
    <property type="term" value="C:plasma membrane"/>
    <property type="evidence" value="ECO:0007669"/>
    <property type="project" value="UniProtKB-SubCell"/>
</dbReference>
<dbReference type="GeneID" id="42305253"/>